<dbReference type="GO" id="GO:0004818">
    <property type="term" value="F:glutamate-tRNA ligase activity"/>
    <property type="evidence" value="ECO:0007669"/>
    <property type="project" value="InterPro"/>
</dbReference>
<evidence type="ECO:0000259" key="7">
    <source>
        <dbReference type="Pfam" id="PF00749"/>
    </source>
</evidence>
<dbReference type="InterPro" id="IPR000924">
    <property type="entry name" value="Glu/Gln-tRNA-synth"/>
</dbReference>
<name>A0A382BWB3_9ZZZZ</name>
<organism evidence="9">
    <name type="scientific">marine metagenome</name>
    <dbReference type="NCBI Taxonomy" id="408172"/>
    <lineage>
        <taxon>unclassified sequences</taxon>
        <taxon>metagenomes</taxon>
        <taxon>ecological metagenomes</taxon>
    </lineage>
</organism>
<dbReference type="InterPro" id="IPR004527">
    <property type="entry name" value="Glu-tRNA-ligase_bac/mito"/>
</dbReference>
<dbReference type="GO" id="GO:0005524">
    <property type="term" value="F:ATP binding"/>
    <property type="evidence" value="ECO:0007669"/>
    <property type="project" value="UniProtKB-KW"/>
</dbReference>
<gene>
    <name evidence="9" type="ORF">METZ01_LOCUS170960</name>
</gene>
<keyword evidence="5" id="KW-0648">Protein biosynthesis</keyword>
<dbReference type="PANTHER" id="PTHR43311:SF2">
    <property type="entry name" value="GLUTAMATE--TRNA LIGASE, MITOCHONDRIAL-RELATED"/>
    <property type="match status" value="1"/>
</dbReference>
<dbReference type="InterPro" id="IPR014729">
    <property type="entry name" value="Rossmann-like_a/b/a_fold"/>
</dbReference>
<evidence type="ECO:0000256" key="3">
    <source>
        <dbReference type="ARBA" id="ARBA00022741"/>
    </source>
</evidence>
<dbReference type="InterPro" id="IPR045462">
    <property type="entry name" value="aa-tRNA-synth_I_cd-bd"/>
</dbReference>
<feature type="domain" description="Glutamyl/glutaminyl-tRNA synthetase class Ib catalytic" evidence="7">
    <location>
        <begin position="4"/>
        <end position="309"/>
    </location>
</feature>
<evidence type="ECO:0000256" key="6">
    <source>
        <dbReference type="ARBA" id="ARBA00023146"/>
    </source>
</evidence>
<dbReference type="GO" id="GO:0000049">
    <property type="term" value="F:tRNA binding"/>
    <property type="evidence" value="ECO:0007669"/>
    <property type="project" value="InterPro"/>
</dbReference>
<proteinExistence type="inferred from homology"/>
<evidence type="ECO:0000259" key="8">
    <source>
        <dbReference type="Pfam" id="PF19269"/>
    </source>
</evidence>
<comment type="similarity">
    <text evidence="1">Belongs to the class-I aminoacyl-tRNA synthetase family. Glutamate--tRNA ligase type 1 subfamily.</text>
</comment>
<evidence type="ECO:0000256" key="4">
    <source>
        <dbReference type="ARBA" id="ARBA00022840"/>
    </source>
</evidence>
<evidence type="ECO:0000256" key="1">
    <source>
        <dbReference type="ARBA" id="ARBA00007894"/>
    </source>
</evidence>
<dbReference type="NCBIfam" id="TIGR00464">
    <property type="entry name" value="gltX_bact"/>
    <property type="match status" value="1"/>
</dbReference>
<dbReference type="InterPro" id="IPR049940">
    <property type="entry name" value="GluQ/Sye"/>
</dbReference>
<evidence type="ECO:0000256" key="5">
    <source>
        <dbReference type="ARBA" id="ARBA00022917"/>
    </source>
</evidence>
<feature type="domain" description="Aminoacyl-tRNA synthetase class I anticodon-binding" evidence="8">
    <location>
        <begin position="339"/>
        <end position="465"/>
    </location>
</feature>
<evidence type="ECO:0000256" key="2">
    <source>
        <dbReference type="ARBA" id="ARBA00022598"/>
    </source>
</evidence>
<dbReference type="EMBL" id="UINC01031679">
    <property type="protein sequence ID" value="SVB18106.1"/>
    <property type="molecule type" value="Genomic_DNA"/>
</dbReference>
<dbReference type="Gene3D" id="3.40.50.620">
    <property type="entry name" value="HUPs"/>
    <property type="match status" value="1"/>
</dbReference>
<dbReference type="Gene3D" id="1.10.10.350">
    <property type="match status" value="1"/>
</dbReference>
<keyword evidence="2" id="KW-0436">Ligase</keyword>
<evidence type="ECO:0000313" key="9">
    <source>
        <dbReference type="EMBL" id="SVB18106.1"/>
    </source>
</evidence>
<protein>
    <submittedName>
        <fullName evidence="9">Uncharacterized protein</fullName>
    </submittedName>
</protein>
<sequence>MTEIITRFAPSPTGNLHLGSARTALINFIISQQNLSSKFYLRIEDTDKIRSKEKYTKNIIESLLWLGLSWDSEPQIQSQRIEKHKEIANLLLDNNYAYKCNCDEEKLEEKRKFLKKHNLNIKKICTTCKDDQSIQNLSSNYVVRIKIPIDGQTNITDIVQGNILVKNKELDDYIILRKDGTPTYMLSVVVDDHDLGINYIIRGDDHLNNTFRQKYIYEFMEWKEPKYSHIPLIHGEDGSKLSKRHGAVNIIDLKKIGYLPEAIINNLILLGWSPNKKESELVTLEEIINKFKLEELSKSSSIFSYSKLNFFNNYYLRLDENLNSFVDFCKKHHDLKLYYEDDKNKLLRIFEIYKKNLNYYEEILNYINIYFDKEYILSETTNKFDNIFENNFKEFKQDLSKINNWTKEELENYLKIFLKEKNIKYPIFGKPLRYILTKFYDGPSLSDIFFILEKKGSMERLNQYITKT</sequence>
<dbReference type="SUPFAM" id="SSF52374">
    <property type="entry name" value="Nucleotidylyl transferase"/>
    <property type="match status" value="1"/>
</dbReference>
<dbReference type="GO" id="GO:0006424">
    <property type="term" value="P:glutamyl-tRNA aminoacylation"/>
    <property type="evidence" value="ECO:0007669"/>
    <property type="project" value="InterPro"/>
</dbReference>
<keyword evidence="3" id="KW-0547">Nucleotide-binding</keyword>
<keyword evidence="6" id="KW-0030">Aminoacyl-tRNA synthetase</keyword>
<reference evidence="9" key="1">
    <citation type="submission" date="2018-05" db="EMBL/GenBank/DDBJ databases">
        <authorList>
            <person name="Lanie J.A."/>
            <person name="Ng W.-L."/>
            <person name="Kazmierczak K.M."/>
            <person name="Andrzejewski T.M."/>
            <person name="Davidsen T.M."/>
            <person name="Wayne K.J."/>
            <person name="Tettelin H."/>
            <person name="Glass J.I."/>
            <person name="Rusch D."/>
            <person name="Podicherti R."/>
            <person name="Tsui H.-C.T."/>
            <person name="Winkler M.E."/>
        </authorList>
    </citation>
    <scope>NUCLEOTIDE SEQUENCE</scope>
</reference>
<dbReference type="SUPFAM" id="SSF48163">
    <property type="entry name" value="An anticodon-binding domain of class I aminoacyl-tRNA synthetases"/>
    <property type="match status" value="1"/>
</dbReference>
<dbReference type="InterPro" id="IPR008925">
    <property type="entry name" value="aa_tRNA-synth_I_cd-bd_sf"/>
</dbReference>
<dbReference type="GO" id="GO:0005829">
    <property type="term" value="C:cytosol"/>
    <property type="evidence" value="ECO:0007669"/>
    <property type="project" value="TreeGrafter"/>
</dbReference>
<dbReference type="PANTHER" id="PTHR43311">
    <property type="entry name" value="GLUTAMATE--TRNA LIGASE"/>
    <property type="match status" value="1"/>
</dbReference>
<dbReference type="InterPro" id="IPR020058">
    <property type="entry name" value="Glu/Gln-tRNA-synth_Ib_cat-dom"/>
</dbReference>
<dbReference type="AlphaFoldDB" id="A0A382BWB3"/>
<keyword evidence="4" id="KW-0067">ATP-binding</keyword>
<accession>A0A382BWB3</accession>
<dbReference type="Pfam" id="PF00749">
    <property type="entry name" value="tRNA-synt_1c"/>
    <property type="match status" value="1"/>
</dbReference>
<dbReference type="PRINTS" id="PR00987">
    <property type="entry name" value="TRNASYNTHGLU"/>
</dbReference>
<dbReference type="HAMAP" id="MF_00022">
    <property type="entry name" value="Glu_tRNA_synth_type1"/>
    <property type="match status" value="1"/>
</dbReference>
<dbReference type="InterPro" id="IPR020751">
    <property type="entry name" value="aa-tRNA-synth_I_codon-bd_sub2"/>
</dbReference>
<dbReference type="Pfam" id="PF19269">
    <property type="entry name" value="Anticodon_2"/>
    <property type="match status" value="1"/>
</dbReference>